<name>A0A1M5QNJ3_9BACT</name>
<dbReference type="GO" id="GO:0055085">
    <property type="term" value="P:transmembrane transport"/>
    <property type="evidence" value="ECO:0007669"/>
    <property type="project" value="InterPro"/>
</dbReference>
<comment type="similarity">
    <text evidence="2">Belongs to the binding-protein-dependent transport system permease family. CysTW subfamily.</text>
</comment>
<keyword evidence="3 8" id="KW-0813">Transport</keyword>
<dbReference type="AlphaFoldDB" id="A0A1M5QNJ3"/>
<comment type="subcellular location">
    <subcellularLocation>
        <location evidence="1 8">Cell membrane</location>
        <topology evidence="1 8">Multi-pass membrane protein</topology>
    </subcellularLocation>
</comment>
<dbReference type="CDD" id="cd06261">
    <property type="entry name" value="TM_PBP2"/>
    <property type="match status" value="1"/>
</dbReference>
<dbReference type="GO" id="GO:0005886">
    <property type="term" value="C:plasma membrane"/>
    <property type="evidence" value="ECO:0007669"/>
    <property type="project" value="UniProtKB-SubCell"/>
</dbReference>
<keyword evidence="4" id="KW-1003">Cell membrane</keyword>
<accession>A0A1M5QNJ3</accession>
<evidence type="ECO:0000256" key="4">
    <source>
        <dbReference type="ARBA" id="ARBA00022475"/>
    </source>
</evidence>
<evidence type="ECO:0000256" key="2">
    <source>
        <dbReference type="ARBA" id="ARBA00007069"/>
    </source>
</evidence>
<dbReference type="InterPro" id="IPR000515">
    <property type="entry name" value="MetI-like"/>
</dbReference>
<dbReference type="STRING" id="1123380.SAMN02745199_0032"/>
<dbReference type="Proteomes" id="UP000242592">
    <property type="component" value="Unassembled WGS sequence"/>
</dbReference>
<evidence type="ECO:0000256" key="6">
    <source>
        <dbReference type="ARBA" id="ARBA00022989"/>
    </source>
</evidence>
<dbReference type="EMBL" id="FQXN01000001">
    <property type="protein sequence ID" value="SHH15320.1"/>
    <property type="molecule type" value="Genomic_DNA"/>
</dbReference>
<feature type="transmembrane region" description="Helical" evidence="8">
    <location>
        <begin position="7"/>
        <end position="28"/>
    </location>
</feature>
<feature type="transmembrane region" description="Helical" evidence="8">
    <location>
        <begin position="61"/>
        <end position="83"/>
    </location>
</feature>
<proteinExistence type="inferred from homology"/>
<evidence type="ECO:0000256" key="8">
    <source>
        <dbReference type="RuleBase" id="RU363032"/>
    </source>
</evidence>
<evidence type="ECO:0000256" key="1">
    <source>
        <dbReference type="ARBA" id="ARBA00004651"/>
    </source>
</evidence>
<dbReference type="InterPro" id="IPR035906">
    <property type="entry name" value="MetI-like_sf"/>
</dbReference>
<dbReference type="Pfam" id="PF00528">
    <property type="entry name" value="BPD_transp_1"/>
    <property type="match status" value="1"/>
</dbReference>
<evidence type="ECO:0000256" key="3">
    <source>
        <dbReference type="ARBA" id="ARBA00022448"/>
    </source>
</evidence>
<evidence type="ECO:0000313" key="10">
    <source>
        <dbReference type="EMBL" id="SHH15320.1"/>
    </source>
</evidence>
<evidence type="ECO:0000256" key="7">
    <source>
        <dbReference type="ARBA" id="ARBA00023136"/>
    </source>
</evidence>
<evidence type="ECO:0000313" key="11">
    <source>
        <dbReference type="Proteomes" id="UP000242592"/>
    </source>
</evidence>
<dbReference type="PANTHER" id="PTHR42929">
    <property type="entry name" value="INNER MEMBRANE ABC TRANSPORTER PERMEASE PROTEIN YDCU-RELATED-RELATED"/>
    <property type="match status" value="1"/>
</dbReference>
<feature type="transmembrane region" description="Helical" evidence="8">
    <location>
        <begin position="133"/>
        <end position="152"/>
    </location>
</feature>
<dbReference type="RefSeq" id="WP_073070811.1">
    <property type="nucleotide sequence ID" value="NZ_FQXN01000001.1"/>
</dbReference>
<dbReference type="Gene3D" id="1.10.3720.10">
    <property type="entry name" value="MetI-like"/>
    <property type="match status" value="1"/>
</dbReference>
<reference evidence="11" key="1">
    <citation type="submission" date="2016-11" db="EMBL/GenBank/DDBJ databases">
        <authorList>
            <person name="Varghese N."/>
            <person name="Submissions S."/>
        </authorList>
    </citation>
    <scope>NUCLEOTIDE SEQUENCE [LARGE SCALE GENOMIC DNA]</scope>
    <source>
        <strain evidence="11">DSM 15807</strain>
    </source>
</reference>
<feature type="transmembrane region" description="Helical" evidence="8">
    <location>
        <begin position="90"/>
        <end position="113"/>
    </location>
</feature>
<dbReference type="OrthoDB" id="9807047at2"/>
<dbReference type="PANTHER" id="PTHR42929:SF1">
    <property type="entry name" value="INNER MEMBRANE ABC TRANSPORTER PERMEASE PROTEIN YDCU-RELATED"/>
    <property type="match status" value="1"/>
</dbReference>
<dbReference type="SUPFAM" id="SSF161098">
    <property type="entry name" value="MetI-like"/>
    <property type="match status" value="1"/>
</dbReference>
<gene>
    <name evidence="10" type="ORF">SAMN02745199_0032</name>
</gene>
<keyword evidence="7 8" id="KW-0472">Membrane</keyword>
<feature type="transmembrane region" description="Helical" evidence="8">
    <location>
        <begin position="242"/>
        <end position="262"/>
    </location>
</feature>
<protein>
    <submittedName>
        <fullName evidence="10">Spermidine/putrescine transport system permease protein</fullName>
    </submittedName>
</protein>
<keyword evidence="11" id="KW-1185">Reference proteome</keyword>
<sequence>MKLVSGYAFWLIIFFIIPLLIILSYSFLEKTPYGGVYFRFSLEGYKSFFTVSYLKILWRTIWISLISTIVTILLALPTAYYISKSKFKNLLLLLVVIPFWTNSLIRIYAWIFVLGNNGLVNQLLRAIGLVDGYIQFLYNPFAVILVIVYAYLPYAIIPLYASIERLDNSILEAALDLGCNKRKAFFKVLIPNIKSGLITSIIFVFIPAMGSYAIPDLVGGINSKMIGNEIARQLTTAKNWPAAAAISSVLTFITLIGVIVFVRKSQKEVLQ</sequence>
<organism evidence="10 11">
    <name type="scientific">Thermosipho atlanticus DSM 15807</name>
    <dbReference type="NCBI Taxonomy" id="1123380"/>
    <lineage>
        <taxon>Bacteria</taxon>
        <taxon>Thermotogati</taxon>
        <taxon>Thermotogota</taxon>
        <taxon>Thermotogae</taxon>
        <taxon>Thermotogales</taxon>
        <taxon>Fervidobacteriaceae</taxon>
        <taxon>Thermosipho</taxon>
    </lineage>
</organism>
<evidence type="ECO:0000256" key="5">
    <source>
        <dbReference type="ARBA" id="ARBA00022692"/>
    </source>
</evidence>
<dbReference type="PROSITE" id="PS50928">
    <property type="entry name" value="ABC_TM1"/>
    <property type="match status" value="1"/>
</dbReference>
<feature type="domain" description="ABC transmembrane type-1" evidence="9">
    <location>
        <begin position="57"/>
        <end position="261"/>
    </location>
</feature>
<keyword evidence="5 8" id="KW-0812">Transmembrane</keyword>
<keyword evidence="6 8" id="KW-1133">Transmembrane helix</keyword>
<evidence type="ECO:0000259" key="9">
    <source>
        <dbReference type="PROSITE" id="PS50928"/>
    </source>
</evidence>